<feature type="compositionally biased region" description="Low complexity" evidence="1">
    <location>
        <begin position="49"/>
        <end position="58"/>
    </location>
</feature>
<dbReference type="EMBL" id="QPKB01000001">
    <property type="protein sequence ID" value="RWR75151.1"/>
    <property type="molecule type" value="Genomic_DNA"/>
</dbReference>
<feature type="compositionally biased region" description="Pro residues" evidence="1">
    <location>
        <begin position="14"/>
        <end position="30"/>
    </location>
</feature>
<feature type="compositionally biased region" description="Polar residues" evidence="1">
    <location>
        <begin position="94"/>
        <end position="105"/>
    </location>
</feature>
<gene>
    <name evidence="2" type="ORF">CKAN_00352000</name>
</gene>
<feature type="region of interest" description="Disordered" evidence="1">
    <location>
        <begin position="1"/>
        <end position="132"/>
    </location>
</feature>
<protein>
    <submittedName>
        <fullName evidence="2">Protein LIN37</fullName>
    </submittedName>
</protein>
<sequence>MAMASSSSSSSTDPSPPLPPTSSNPHPPSITNPQIPTVHPLPSNPPRPTTSSSSQPLKSPNPPPPISFPVSASGRGFPPKAVRPSSPPSDRRATITNPIGYTISTGRAPALAGTPSQGRPFGLQSDHQQQAAVQSVHAMRPPSRQTGNMNSGALRGALAAPAHPRITQFPTISSASDYNFFKDLRDKSRDDTIVTIHDRKVRLSDTGSGSFYALCRSWVRNGSPQDNLPQVGEGIRFLPRPFPATVAHSSTSRKDQVDDEDESARKEEHDGSVENLSARDLLGGHIKRAKKVRARLREERLQRIDRYRQRLSLLIPSPSVEQCRNDAATGS</sequence>
<accession>A0A3S3NTW0</accession>
<dbReference type="OrthoDB" id="1735564at2759"/>
<dbReference type="Proteomes" id="UP000283530">
    <property type="component" value="Unassembled WGS sequence"/>
</dbReference>
<feature type="compositionally biased region" description="Basic and acidic residues" evidence="1">
    <location>
        <begin position="263"/>
        <end position="272"/>
    </location>
</feature>
<comment type="caution">
    <text evidence="2">The sequence shown here is derived from an EMBL/GenBank/DDBJ whole genome shotgun (WGS) entry which is preliminary data.</text>
</comment>
<evidence type="ECO:0000313" key="2">
    <source>
        <dbReference type="EMBL" id="RWR75151.1"/>
    </source>
</evidence>
<feature type="region of interest" description="Disordered" evidence="1">
    <location>
        <begin position="244"/>
        <end position="274"/>
    </location>
</feature>
<dbReference type="STRING" id="337451.A0A3S3NTW0"/>
<name>A0A3S3NTW0_9MAGN</name>
<dbReference type="PANTHER" id="PTHR37173:SF1">
    <property type="entry name" value="PROLINE-RICH FAMILY PROTEIN"/>
    <property type="match status" value="1"/>
</dbReference>
<keyword evidence="3" id="KW-1185">Reference proteome</keyword>
<evidence type="ECO:0000313" key="3">
    <source>
        <dbReference type="Proteomes" id="UP000283530"/>
    </source>
</evidence>
<evidence type="ECO:0000256" key="1">
    <source>
        <dbReference type="SAM" id="MobiDB-lite"/>
    </source>
</evidence>
<proteinExistence type="predicted"/>
<reference evidence="2 3" key="1">
    <citation type="journal article" date="2019" name="Nat. Plants">
        <title>Stout camphor tree genome fills gaps in understanding of flowering plant genome evolution.</title>
        <authorList>
            <person name="Chaw S.M."/>
            <person name="Liu Y.C."/>
            <person name="Wu Y.W."/>
            <person name="Wang H.Y."/>
            <person name="Lin C.I."/>
            <person name="Wu C.S."/>
            <person name="Ke H.M."/>
            <person name="Chang L.Y."/>
            <person name="Hsu C.Y."/>
            <person name="Yang H.T."/>
            <person name="Sudianto E."/>
            <person name="Hsu M.H."/>
            <person name="Wu K.P."/>
            <person name="Wang L.N."/>
            <person name="Leebens-Mack J.H."/>
            <person name="Tsai I.J."/>
        </authorList>
    </citation>
    <scope>NUCLEOTIDE SEQUENCE [LARGE SCALE GENOMIC DNA]</scope>
    <source>
        <strain evidence="3">cv. Chaw 1501</strain>
        <tissue evidence="2">Young leaves</tissue>
    </source>
</reference>
<dbReference type="AlphaFoldDB" id="A0A3S3NTW0"/>
<dbReference type="PANTHER" id="PTHR37173">
    <property type="entry name" value="HYDROXYPROLINE-RICH GLYCOPROTEIN FAMILY PROTEIN"/>
    <property type="match status" value="1"/>
</dbReference>
<organism evidence="2 3">
    <name type="scientific">Cinnamomum micranthum f. kanehirae</name>
    <dbReference type="NCBI Taxonomy" id="337451"/>
    <lineage>
        <taxon>Eukaryota</taxon>
        <taxon>Viridiplantae</taxon>
        <taxon>Streptophyta</taxon>
        <taxon>Embryophyta</taxon>
        <taxon>Tracheophyta</taxon>
        <taxon>Spermatophyta</taxon>
        <taxon>Magnoliopsida</taxon>
        <taxon>Magnoliidae</taxon>
        <taxon>Laurales</taxon>
        <taxon>Lauraceae</taxon>
        <taxon>Cinnamomum</taxon>
    </lineage>
</organism>
<feature type="compositionally biased region" description="Low complexity" evidence="1">
    <location>
        <begin position="1"/>
        <end position="13"/>
    </location>
</feature>